<reference evidence="1" key="1">
    <citation type="submission" date="2023-12" db="EMBL/GenBank/DDBJ databases">
        <authorList>
            <person name="Brown T."/>
        </authorList>
    </citation>
    <scope>NUCLEOTIDE SEQUENCE</scope>
</reference>
<accession>A0ABN9ZBJ8</accession>
<organism evidence="1 2">
    <name type="scientific">Pipistrellus nathusii</name>
    <name type="common">Nathusius' pipistrelle</name>
    <dbReference type="NCBI Taxonomy" id="59473"/>
    <lineage>
        <taxon>Eukaryota</taxon>
        <taxon>Metazoa</taxon>
        <taxon>Chordata</taxon>
        <taxon>Craniata</taxon>
        <taxon>Vertebrata</taxon>
        <taxon>Euteleostomi</taxon>
        <taxon>Mammalia</taxon>
        <taxon>Eutheria</taxon>
        <taxon>Laurasiatheria</taxon>
        <taxon>Chiroptera</taxon>
        <taxon>Yangochiroptera</taxon>
        <taxon>Vespertilionidae</taxon>
        <taxon>Pipistrellus</taxon>
    </lineage>
</organism>
<protein>
    <submittedName>
        <fullName evidence="1">Uncharacterized protein</fullName>
    </submittedName>
</protein>
<name>A0ABN9ZBJ8_PIPNA</name>
<dbReference type="EMBL" id="OY882870">
    <property type="protein sequence ID" value="CAK6435710.1"/>
    <property type="molecule type" value="Genomic_DNA"/>
</dbReference>
<keyword evidence="2" id="KW-1185">Reference proteome</keyword>
<proteinExistence type="predicted"/>
<gene>
    <name evidence="1" type="ORF">MPIPNATIZW_LOCUS4016</name>
</gene>
<evidence type="ECO:0000313" key="2">
    <source>
        <dbReference type="Proteomes" id="UP001314169"/>
    </source>
</evidence>
<evidence type="ECO:0000313" key="1">
    <source>
        <dbReference type="EMBL" id="CAK6435710.1"/>
    </source>
</evidence>
<dbReference type="Proteomes" id="UP001314169">
    <property type="component" value="Chromosome 13"/>
</dbReference>
<sequence>MVIRACPVLSFTSPPSSRWVEPREPLQGAAYAVQKAAVFPPRRKKKKKKGCFNPCCKQSSDSLCWLSGIAK</sequence>